<reference evidence="8 9" key="1">
    <citation type="submission" date="2022-12" db="EMBL/GenBank/DDBJ databases">
        <title>Chromosome-level genome of Tegillarca granosa.</title>
        <authorList>
            <person name="Kim J."/>
        </authorList>
    </citation>
    <scope>NUCLEOTIDE SEQUENCE [LARGE SCALE GENOMIC DNA]</scope>
    <source>
        <strain evidence="8">Teg-2019</strain>
        <tissue evidence="8">Adductor muscle</tissue>
    </source>
</reference>
<evidence type="ECO:0000256" key="1">
    <source>
        <dbReference type="ARBA" id="ARBA00004282"/>
    </source>
</evidence>
<comment type="caution">
    <text evidence="8">The sequence shown here is derived from an EMBL/GenBank/DDBJ whole genome shotgun (WGS) entry which is preliminary data.</text>
</comment>
<evidence type="ECO:0000256" key="5">
    <source>
        <dbReference type="ARBA" id="ARBA00022949"/>
    </source>
</evidence>
<feature type="compositionally biased region" description="Polar residues" evidence="7">
    <location>
        <begin position="1003"/>
        <end position="1022"/>
    </location>
</feature>
<name>A0ABQ9E8A2_TEGGR</name>
<comment type="subcellular location">
    <subcellularLocation>
        <location evidence="1">Cell junction</location>
    </subcellularLocation>
</comment>
<dbReference type="PANTHER" id="PTHR10372">
    <property type="entry name" value="PLAKOPHILLIN-RELATED"/>
    <property type="match status" value="1"/>
</dbReference>
<feature type="compositionally biased region" description="Polar residues" evidence="7">
    <location>
        <begin position="979"/>
        <end position="990"/>
    </location>
</feature>
<evidence type="ECO:0000313" key="9">
    <source>
        <dbReference type="Proteomes" id="UP001217089"/>
    </source>
</evidence>
<keyword evidence="5" id="KW-0965">Cell junction</keyword>
<dbReference type="InterPro" id="IPR000225">
    <property type="entry name" value="Armadillo"/>
</dbReference>
<evidence type="ECO:0000256" key="6">
    <source>
        <dbReference type="PROSITE-ProRule" id="PRU00259"/>
    </source>
</evidence>
<feature type="compositionally biased region" description="Basic and acidic residues" evidence="7">
    <location>
        <begin position="290"/>
        <end position="332"/>
    </location>
</feature>
<protein>
    <recommendedName>
        <fullName evidence="10">Armadillo repeat protein deleted in velo-cardio-facial syndrome</fullName>
    </recommendedName>
</protein>
<organism evidence="8 9">
    <name type="scientific">Tegillarca granosa</name>
    <name type="common">Malaysian cockle</name>
    <name type="synonym">Anadara granosa</name>
    <dbReference type="NCBI Taxonomy" id="220873"/>
    <lineage>
        <taxon>Eukaryota</taxon>
        <taxon>Metazoa</taxon>
        <taxon>Spiralia</taxon>
        <taxon>Lophotrochozoa</taxon>
        <taxon>Mollusca</taxon>
        <taxon>Bivalvia</taxon>
        <taxon>Autobranchia</taxon>
        <taxon>Pteriomorphia</taxon>
        <taxon>Arcoida</taxon>
        <taxon>Arcoidea</taxon>
        <taxon>Arcidae</taxon>
        <taxon>Tegillarca</taxon>
    </lineage>
</organism>
<gene>
    <name evidence="8" type="ORF">KUTeg_023785</name>
</gene>
<feature type="compositionally biased region" description="Low complexity" evidence="7">
    <location>
        <begin position="68"/>
        <end position="77"/>
    </location>
</feature>
<proteinExistence type="inferred from homology"/>
<dbReference type="Gene3D" id="1.25.10.10">
    <property type="entry name" value="Leucine-rich Repeat Variant"/>
    <property type="match status" value="1"/>
</dbReference>
<evidence type="ECO:0000256" key="7">
    <source>
        <dbReference type="SAM" id="MobiDB-lite"/>
    </source>
</evidence>
<feature type="repeat" description="ARM" evidence="6">
    <location>
        <begin position="828"/>
        <end position="870"/>
    </location>
</feature>
<feature type="repeat" description="ARM" evidence="6">
    <location>
        <begin position="565"/>
        <end position="608"/>
    </location>
</feature>
<evidence type="ECO:0000256" key="3">
    <source>
        <dbReference type="ARBA" id="ARBA00022737"/>
    </source>
</evidence>
<dbReference type="Pfam" id="PF00514">
    <property type="entry name" value="Arm"/>
    <property type="match status" value="3"/>
</dbReference>
<evidence type="ECO:0000256" key="4">
    <source>
        <dbReference type="ARBA" id="ARBA00022889"/>
    </source>
</evidence>
<comment type="similarity">
    <text evidence="2">Belongs to the beta-catenin family.</text>
</comment>
<feature type="region of interest" description="Disordered" evidence="7">
    <location>
        <begin position="1061"/>
        <end position="1163"/>
    </location>
</feature>
<dbReference type="SUPFAM" id="SSF48371">
    <property type="entry name" value="ARM repeat"/>
    <property type="match status" value="1"/>
</dbReference>
<dbReference type="EMBL" id="JARBDR010000921">
    <property type="protein sequence ID" value="KAJ8299725.1"/>
    <property type="molecule type" value="Genomic_DNA"/>
</dbReference>
<feature type="region of interest" description="Disordered" evidence="7">
    <location>
        <begin position="969"/>
        <end position="990"/>
    </location>
</feature>
<feature type="compositionally biased region" description="Basic and acidic residues" evidence="7">
    <location>
        <begin position="116"/>
        <end position="125"/>
    </location>
</feature>
<feature type="compositionally biased region" description="Polar residues" evidence="7">
    <location>
        <begin position="1100"/>
        <end position="1118"/>
    </location>
</feature>
<dbReference type="Proteomes" id="UP001217089">
    <property type="component" value="Unassembled WGS sequence"/>
</dbReference>
<dbReference type="PROSITE" id="PS50176">
    <property type="entry name" value="ARM_REPEAT"/>
    <property type="match status" value="3"/>
</dbReference>
<evidence type="ECO:0000256" key="2">
    <source>
        <dbReference type="ARBA" id="ARBA00005462"/>
    </source>
</evidence>
<evidence type="ECO:0008006" key="10">
    <source>
        <dbReference type="Google" id="ProtNLM"/>
    </source>
</evidence>
<keyword evidence="4" id="KW-0130">Cell adhesion</keyword>
<feature type="compositionally biased region" description="Basic residues" evidence="7">
    <location>
        <begin position="744"/>
        <end position="754"/>
    </location>
</feature>
<dbReference type="InterPro" id="IPR016024">
    <property type="entry name" value="ARM-type_fold"/>
</dbReference>
<feature type="compositionally biased region" description="Basic and acidic residues" evidence="7">
    <location>
        <begin position="399"/>
        <end position="412"/>
    </location>
</feature>
<feature type="region of interest" description="Disordered" evidence="7">
    <location>
        <begin position="725"/>
        <end position="764"/>
    </location>
</feature>
<feature type="compositionally biased region" description="Basic and acidic residues" evidence="7">
    <location>
        <begin position="169"/>
        <end position="185"/>
    </location>
</feature>
<dbReference type="SMART" id="SM00185">
    <property type="entry name" value="ARM"/>
    <property type="match status" value="6"/>
</dbReference>
<dbReference type="InterPro" id="IPR028435">
    <property type="entry name" value="Plakophilin/d_Catenin"/>
</dbReference>
<feature type="compositionally biased region" description="Basic and acidic residues" evidence="7">
    <location>
        <begin position="349"/>
        <end position="363"/>
    </location>
</feature>
<sequence>MNVHLIHLISQLHSTGSNRNPSKMVQRSGPGSMNALPHDHQDNYMSYSALSRPPYEDSRGSPLPPSGSPRGPGTPTRFNSYEPPYSSSHLYNDNSPRYSVDSNDSFHQRQPYDSYNHYDPRDTGHPQDSYNGPPSEHEHLPYGGPQSMQYDPRYGDSYNEQPSYLSRDQYGDHPGDLDPHNDSRVSDSFYRDSPVGVRYDGPRDGPPMDSLDRRTGPDMYSEGPPHDMYRDGPMRDEYDGREPPQSDRYNDQSFDDDRYRGGHPGDIRHPDMSGPESGYRESPLPGDQYGHPEDQYLPQDDRYRDQPPEDRFRDMSLDDHRRELPLDDRHGDPQSGDRYQDVEPTFGDYDDHPYRGSDLKHEGLPPVPNDPFADDPFQRKASEQYLGPPVDDRYPDEDPYSRRTPSPDRGSDRYGPYGERPPQYDDDRLQQQPNYYDDDTLERTDVMKVGAPPSHNYPPSDGRRTPSDAGGSTWRNPDLQEVIDFLSHPSDAIKANAAAYLQHLCYNDDDMKAKAKGLDGIPPLVELLRSEYPEVQRNACGALKNLSYGRGRPGLDNKKAIENAGGITALIRLLRKTQDEDIKELVTGILWNLSTCEELKGKIITEGLSDIVGKVIVPYSGWEQRGLMQYPSNEPWTMVFKNATGIIRNLSSAHKDDDQKGYEMRNKLRECSKLVNCLVYSVKVSVDNHDKENKPVENCTCALRNLSFRIQEVCDRDFHKKRAGTLKRKTQPQKENTGCFGGGGKKKSQQKPKPGKPDLNQNAELYLPPGSQEYEALWSPDVIRLYISILRDGSNPVTVEAAAGAIQNLTACYWQYAETIRELVRKEKGLPFLVDLLTQESDGVVCHAALALRNLAIDEKNKELIGKHGMKQLISQLPKDGQNEQVPDRTICAVIATVHEVVKNNQDFAQAFVTNGGLPKLKYIKFTRGRFQQRTKEHTQTLIQALWEFKELHIMYGNHGLTEGEVKAAPTPGRMNDSKPLSTNYTPYSTMNRPIASQGYDDTTMSHSQSLNTNKYEPSQPVNGRVDRMPVDGYPGGMVQGHSNPAMNESSDRYNVNYQENRRRDEIPMQDMGPGYAPIDDDRPHRTKPPVGGVPLFPNLQPQRQVDTPSPQQMQPGNSHEPLYAQVNKGNKRRPDDMTGPPSPNSHVMLDAGSPQGGADSWV</sequence>
<keyword evidence="9" id="KW-1185">Reference proteome</keyword>
<feature type="region of interest" description="Disordered" evidence="7">
    <location>
        <begin position="1003"/>
        <end position="1023"/>
    </location>
</feature>
<dbReference type="PANTHER" id="PTHR10372:SF27">
    <property type="entry name" value="ADHERENS JUNCTION PROTEIN P120"/>
    <property type="match status" value="1"/>
</dbReference>
<accession>A0ABQ9E8A2</accession>
<feature type="repeat" description="ARM" evidence="6">
    <location>
        <begin position="519"/>
        <end position="566"/>
    </location>
</feature>
<feature type="compositionally biased region" description="Polar residues" evidence="7">
    <location>
        <begin position="12"/>
        <end position="31"/>
    </location>
</feature>
<feature type="compositionally biased region" description="Polar residues" evidence="7">
    <location>
        <begin position="85"/>
        <end position="105"/>
    </location>
</feature>
<evidence type="ECO:0000313" key="8">
    <source>
        <dbReference type="EMBL" id="KAJ8299725.1"/>
    </source>
</evidence>
<feature type="compositionally biased region" description="Basic and acidic residues" evidence="7">
    <location>
        <begin position="224"/>
        <end position="271"/>
    </location>
</feature>
<feature type="region of interest" description="Disordered" evidence="7">
    <location>
        <begin position="12"/>
        <end position="474"/>
    </location>
</feature>
<dbReference type="InterPro" id="IPR011989">
    <property type="entry name" value="ARM-like"/>
</dbReference>
<keyword evidence="3" id="KW-0677">Repeat</keyword>